<protein>
    <recommendedName>
        <fullName evidence="3">Peptidase MA-like domain-containing protein</fullName>
    </recommendedName>
</protein>
<organism evidence="1 2">
    <name type="scientific">Sphingobacterium athyrii</name>
    <dbReference type="NCBI Taxonomy" id="2152717"/>
    <lineage>
        <taxon>Bacteria</taxon>
        <taxon>Pseudomonadati</taxon>
        <taxon>Bacteroidota</taxon>
        <taxon>Sphingobacteriia</taxon>
        <taxon>Sphingobacteriales</taxon>
        <taxon>Sphingobacteriaceae</taxon>
        <taxon>Sphingobacterium</taxon>
    </lineage>
</organism>
<evidence type="ECO:0008006" key="3">
    <source>
        <dbReference type="Google" id="ProtNLM"/>
    </source>
</evidence>
<comment type="caution">
    <text evidence="1">The sequence shown here is derived from an EMBL/GenBank/DDBJ whole genome shotgun (WGS) entry which is preliminary data.</text>
</comment>
<keyword evidence="2" id="KW-1185">Reference proteome</keyword>
<dbReference type="AlphaFoldDB" id="A0A363NZS1"/>
<gene>
    <name evidence="1" type="ORF">DCO56_05010</name>
</gene>
<dbReference type="Gene3D" id="1.10.390.20">
    <property type="match status" value="1"/>
</dbReference>
<proteinExistence type="predicted"/>
<dbReference type="Proteomes" id="UP000250831">
    <property type="component" value="Unassembled WGS sequence"/>
</dbReference>
<dbReference type="EMBL" id="QCXX01000001">
    <property type="protein sequence ID" value="PUV26314.1"/>
    <property type="molecule type" value="Genomic_DNA"/>
</dbReference>
<name>A0A363NZS1_9SPHI</name>
<accession>A0A363NZS1</accession>
<dbReference type="PROSITE" id="PS51257">
    <property type="entry name" value="PROKAR_LIPOPROTEIN"/>
    <property type="match status" value="1"/>
</dbReference>
<evidence type="ECO:0000313" key="2">
    <source>
        <dbReference type="Proteomes" id="UP000250831"/>
    </source>
</evidence>
<sequence length="382" mass="44474">MPPFKFLSFIIFNILSYSCTNSTGQRSPDVFLSENFSYSELSNETKEILELWQPYLDSLIKNEKFNVDSSVWDTEIDSIGGIELYYHIKQADGPINAEILNIQKLDSNKYSVKTAFYNLSESGKSNNPSLNCIYDIVIRKKGKAFKVYNFLSEYTEDWSKKEVGNIVYHYTPSYPFNLIKAKTMSKYCDSLAKFFSMESPIINYYIFKNSQETFYSMGFLYNRDMYDTYQIFGRADPNRNIVYCGNNSEIFPHEIVHLYTHKYYSTLHSFFDEGFAEYLDFSIQTKKISKRKVMANYLNNNPQINLSNILELDDRIGNGTSYKYDISCLLVEKLLEKDPKQGLHKILSGGTKNEDFYATVTSILGIEKREINNVIRGWLTNY</sequence>
<evidence type="ECO:0000313" key="1">
    <source>
        <dbReference type="EMBL" id="PUV26314.1"/>
    </source>
</evidence>
<reference evidence="1 2" key="1">
    <citation type="submission" date="2018-04" db="EMBL/GenBank/DDBJ databases">
        <title>Sphingobacterium sp. M46 Genome.</title>
        <authorList>
            <person name="Cheng J."/>
            <person name="Li Y."/>
        </authorList>
    </citation>
    <scope>NUCLEOTIDE SEQUENCE [LARGE SCALE GENOMIC DNA]</scope>
    <source>
        <strain evidence="1 2">M46</strain>
    </source>
</reference>